<keyword evidence="2" id="KW-0663">Pyridoxal phosphate</keyword>
<keyword evidence="4" id="KW-0238">DNA-binding</keyword>
<dbReference type="GO" id="GO:0030170">
    <property type="term" value="F:pyridoxal phosphate binding"/>
    <property type="evidence" value="ECO:0007669"/>
    <property type="project" value="InterPro"/>
</dbReference>
<evidence type="ECO:0000256" key="5">
    <source>
        <dbReference type="ARBA" id="ARBA00023163"/>
    </source>
</evidence>
<dbReference type="InterPro" id="IPR000524">
    <property type="entry name" value="Tscrpt_reg_HTH_GntR"/>
</dbReference>
<dbReference type="InterPro" id="IPR004839">
    <property type="entry name" value="Aminotransferase_I/II_large"/>
</dbReference>
<keyword evidence="3" id="KW-0805">Transcription regulation</keyword>
<keyword evidence="9" id="KW-1185">Reference proteome</keyword>
<dbReference type="GO" id="GO:0008483">
    <property type="term" value="F:transaminase activity"/>
    <property type="evidence" value="ECO:0007669"/>
    <property type="project" value="UniProtKB-KW"/>
</dbReference>
<dbReference type="GO" id="GO:0003700">
    <property type="term" value="F:DNA-binding transcription factor activity"/>
    <property type="evidence" value="ECO:0007669"/>
    <property type="project" value="InterPro"/>
</dbReference>
<dbReference type="SUPFAM" id="SSF46785">
    <property type="entry name" value="Winged helix' DNA-binding domain"/>
    <property type="match status" value="1"/>
</dbReference>
<sequence>MKLAEELEFALGARPPGSTLQRWLYSELREAILSGRLAAGQRLPSTRDFARQHKISRGTVLAVYEQLIAEGYLAGATGSGTTVSPKLPNKPPLKPAAPAPAGATLPRLSQQGRLLAASPFPLRDNGVVVPFRANQPDVTAFPLPTWRRLSTRYSRTRLVHEMGNSDAAGYAPLRHAIAEHLRFSQRIACDAEQVIIFSSSQQALDLCARLLLDPGDTVLLEDPGYPGAQRIFRQAGASVQGVPVDVQGLRTDPPLPVAPGIRLAYVTATHQAPLSGTLPLERRLALLEWADACDATIIEDDYDGEFRFDGMPLPALKSLDRNGRVLYMGSFSKLLFPSLRLAYLVVPDGWTDAFASALSMTCRHVPVFQQAVLSAFIEDGHFARHLRQMRLLYGSRAQEFQRACKARCDGMLDVLPVSTGLDATALLPAGTDDSAVAAALGQQGIMARPLSFYRVQHPAPPGLVLGFSCFDGLAIREGMGRMGEVLERLRRIGGS</sequence>
<dbReference type="RefSeq" id="WP_371868161.1">
    <property type="nucleotide sequence ID" value="NZ_WKJJ01000021.1"/>
</dbReference>
<evidence type="ECO:0000256" key="3">
    <source>
        <dbReference type="ARBA" id="ARBA00023015"/>
    </source>
</evidence>
<dbReference type="InterPro" id="IPR036390">
    <property type="entry name" value="WH_DNA-bd_sf"/>
</dbReference>
<feature type="compositionally biased region" description="Pro residues" evidence="6">
    <location>
        <begin position="88"/>
        <end position="98"/>
    </location>
</feature>
<evidence type="ECO:0000256" key="1">
    <source>
        <dbReference type="ARBA" id="ARBA00005384"/>
    </source>
</evidence>
<evidence type="ECO:0000256" key="2">
    <source>
        <dbReference type="ARBA" id="ARBA00022898"/>
    </source>
</evidence>
<dbReference type="InterPro" id="IPR051446">
    <property type="entry name" value="HTH_trans_reg/aminotransferase"/>
</dbReference>
<dbReference type="AlphaFoldDB" id="A0A7X2ISY6"/>
<evidence type="ECO:0000313" key="9">
    <source>
        <dbReference type="Proteomes" id="UP000446768"/>
    </source>
</evidence>
<feature type="region of interest" description="Disordered" evidence="6">
    <location>
        <begin position="81"/>
        <end position="104"/>
    </location>
</feature>
<organism evidence="8 9">
    <name type="scientific">Pseudoduganella rivuli</name>
    <dbReference type="NCBI Taxonomy" id="2666085"/>
    <lineage>
        <taxon>Bacteria</taxon>
        <taxon>Pseudomonadati</taxon>
        <taxon>Pseudomonadota</taxon>
        <taxon>Betaproteobacteria</taxon>
        <taxon>Burkholderiales</taxon>
        <taxon>Oxalobacteraceae</taxon>
        <taxon>Telluria group</taxon>
        <taxon>Pseudoduganella</taxon>
    </lineage>
</organism>
<evidence type="ECO:0000259" key="7">
    <source>
        <dbReference type="PROSITE" id="PS50949"/>
    </source>
</evidence>
<dbReference type="Proteomes" id="UP000446768">
    <property type="component" value="Unassembled WGS sequence"/>
</dbReference>
<dbReference type="Pfam" id="PF00155">
    <property type="entry name" value="Aminotran_1_2"/>
    <property type="match status" value="1"/>
</dbReference>
<name>A0A7X2ISY6_9BURK</name>
<dbReference type="SUPFAM" id="SSF53383">
    <property type="entry name" value="PLP-dependent transferases"/>
    <property type="match status" value="1"/>
</dbReference>
<dbReference type="Pfam" id="PF00392">
    <property type="entry name" value="GntR"/>
    <property type="match status" value="1"/>
</dbReference>
<dbReference type="Gene3D" id="1.10.10.10">
    <property type="entry name" value="Winged helix-like DNA-binding domain superfamily/Winged helix DNA-binding domain"/>
    <property type="match status" value="1"/>
</dbReference>
<gene>
    <name evidence="8" type="ORF">GJ700_27835</name>
</gene>
<keyword evidence="5" id="KW-0804">Transcription</keyword>
<feature type="domain" description="HTH gntR-type" evidence="7">
    <location>
        <begin position="18"/>
        <end position="86"/>
    </location>
</feature>
<proteinExistence type="inferred from homology"/>
<dbReference type="PANTHER" id="PTHR46577">
    <property type="entry name" value="HTH-TYPE TRANSCRIPTIONAL REGULATORY PROTEIN GABR"/>
    <property type="match status" value="1"/>
</dbReference>
<comment type="caution">
    <text evidence="8">The sequence shown here is derived from an EMBL/GenBank/DDBJ whole genome shotgun (WGS) entry which is preliminary data.</text>
</comment>
<dbReference type="CDD" id="cd07377">
    <property type="entry name" value="WHTH_GntR"/>
    <property type="match status" value="1"/>
</dbReference>
<dbReference type="PROSITE" id="PS50949">
    <property type="entry name" value="HTH_GNTR"/>
    <property type="match status" value="1"/>
</dbReference>
<accession>A0A7X2ISY6</accession>
<dbReference type="Gene3D" id="3.40.640.10">
    <property type="entry name" value="Type I PLP-dependent aspartate aminotransferase-like (Major domain)"/>
    <property type="match status" value="1"/>
</dbReference>
<protein>
    <submittedName>
        <fullName evidence="8">Aminotransferase class I/II-fold pyridoxal phosphate-dependent enzyme</fullName>
    </submittedName>
</protein>
<keyword evidence="8" id="KW-0032">Aminotransferase</keyword>
<comment type="similarity">
    <text evidence="1">In the C-terminal section; belongs to the class-I pyridoxal-phosphate-dependent aminotransferase family.</text>
</comment>
<evidence type="ECO:0000313" key="8">
    <source>
        <dbReference type="EMBL" id="MRV75535.1"/>
    </source>
</evidence>
<dbReference type="InterPro" id="IPR015424">
    <property type="entry name" value="PyrdxlP-dep_Trfase"/>
</dbReference>
<reference evidence="8 9" key="1">
    <citation type="submission" date="2019-11" db="EMBL/GenBank/DDBJ databases">
        <title>Novel species isolated from a subtropical stream in China.</title>
        <authorList>
            <person name="Lu H."/>
        </authorList>
    </citation>
    <scope>NUCLEOTIDE SEQUENCE [LARGE SCALE GENOMIC DNA]</scope>
    <source>
        <strain evidence="8 9">FT92W</strain>
    </source>
</reference>
<dbReference type="InterPro" id="IPR036388">
    <property type="entry name" value="WH-like_DNA-bd_sf"/>
</dbReference>
<dbReference type="GO" id="GO:0003677">
    <property type="term" value="F:DNA binding"/>
    <property type="evidence" value="ECO:0007669"/>
    <property type="project" value="UniProtKB-KW"/>
</dbReference>
<dbReference type="PANTHER" id="PTHR46577:SF1">
    <property type="entry name" value="HTH-TYPE TRANSCRIPTIONAL REGULATORY PROTEIN GABR"/>
    <property type="match status" value="1"/>
</dbReference>
<dbReference type="EMBL" id="WKJJ01000021">
    <property type="protein sequence ID" value="MRV75535.1"/>
    <property type="molecule type" value="Genomic_DNA"/>
</dbReference>
<dbReference type="CDD" id="cd00609">
    <property type="entry name" value="AAT_like"/>
    <property type="match status" value="1"/>
</dbReference>
<dbReference type="SMART" id="SM00345">
    <property type="entry name" value="HTH_GNTR"/>
    <property type="match status" value="1"/>
</dbReference>
<evidence type="ECO:0000256" key="6">
    <source>
        <dbReference type="SAM" id="MobiDB-lite"/>
    </source>
</evidence>
<dbReference type="InterPro" id="IPR015421">
    <property type="entry name" value="PyrdxlP-dep_Trfase_major"/>
</dbReference>
<evidence type="ECO:0000256" key="4">
    <source>
        <dbReference type="ARBA" id="ARBA00023125"/>
    </source>
</evidence>
<keyword evidence="8" id="KW-0808">Transferase</keyword>